<dbReference type="Proteomes" id="UP001151760">
    <property type="component" value="Unassembled WGS sequence"/>
</dbReference>
<evidence type="ECO:0000313" key="3">
    <source>
        <dbReference type="Proteomes" id="UP001151760"/>
    </source>
</evidence>
<dbReference type="InterPro" id="IPR006912">
    <property type="entry name" value="Harbinger_derived_prot"/>
</dbReference>
<dbReference type="PANTHER" id="PTHR47150">
    <property type="entry name" value="OS12G0169200 PROTEIN"/>
    <property type="match status" value="1"/>
</dbReference>
<keyword evidence="1" id="KW-0812">Transmembrane</keyword>
<gene>
    <name evidence="2" type="ORF">Tco_0801828</name>
</gene>
<keyword evidence="1" id="KW-0472">Membrane</keyword>
<comment type="caution">
    <text evidence="2">The sequence shown here is derived from an EMBL/GenBank/DDBJ whole genome shotgun (WGS) entry which is preliminary data.</text>
</comment>
<keyword evidence="1" id="KW-1133">Transmembrane helix</keyword>
<feature type="transmembrane region" description="Helical" evidence="1">
    <location>
        <begin position="281"/>
        <end position="299"/>
    </location>
</feature>
<dbReference type="PANTHER" id="PTHR47150:SF5">
    <property type="entry name" value="OS07G0546750 PROTEIN"/>
    <property type="match status" value="1"/>
</dbReference>
<name>A0ABQ4ZX30_9ASTR</name>
<evidence type="ECO:0000256" key="1">
    <source>
        <dbReference type="SAM" id="Phobius"/>
    </source>
</evidence>
<keyword evidence="3" id="KW-1185">Reference proteome</keyword>
<proteinExistence type="predicted"/>
<protein>
    <submittedName>
        <fullName evidence="2">ALP1-like protein</fullName>
    </submittedName>
</protein>
<reference evidence="2" key="1">
    <citation type="journal article" date="2022" name="Int. J. Mol. Sci.">
        <title>Draft Genome of Tanacetum Coccineum: Genomic Comparison of Closely Related Tanacetum-Family Plants.</title>
        <authorList>
            <person name="Yamashiro T."/>
            <person name="Shiraishi A."/>
            <person name="Nakayama K."/>
            <person name="Satake H."/>
        </authorList>
    </citation>
    <scope>NUCLEOTIDE SEQUENCE</scope>
</reference>
<organism evidence="2 3">
    <name type="scientific">Tanacetum coccineum</name>
    <dbReference type="NCBI Taxonomy" id="301880"/>
    <lineage>
        <taxon>Eukaryota</taxon>
        <taxon>Viridiplantae</taxon>
        <taxon>Streptophyta</taxon>
        <taxon>Embryophyta</taxon>
        <taxon>Tracheophyta</taxon>
        <taxon>Spermatophyta</taxon>
        <taxon>Magnoliopsida</taxon>
        <taxon>eudicotyledons</taxon>
        <taxon>Gunneridae</taxon>
        <taxon>Pentapetalae</taxon>
        <taxon>asterids</taxon>
        <taxon>campanulids</taxon>
        <taxon>Asterales</taxon>
        <taxon>Asteraceae</taxon>
        <taxon>Asteroideae</taxon>
        <taxon>Anthemideae</taxon>
        <taxon>Anthemidinae</taxon>
        <taxon>Tanacetum</taxon>
    </lineage>
</organism>
<dbReference type="EMBL" id="BQNB010011764">
    <property type="protein sequence ID" value="GJS94860.1"/>
    <property type="molecule type" value="Genomic_DNA"/>
</dbReference>
<feature type="transmembrane region" description="Helical" evidence="1">
    <location>
        <begin position="241"/>
        <end position="261"/>
    </location>
</feature>
<dbReference type="Pfam" id="PF04827">
    <property type="entry name" value="Plant_tran"/>
    <property type="match status" value="1"/>
</dbReference>
<reference evidence="2" key="2">
    <citation type="submission" date="2022-01" db="EMBL/GenBank/DDBJ databases">
        <authorList>
            <person name="Yamashiro T."/>
            <person name="Shiraishi A."/>
            <person name="Satake H."/>
            <person name="Nakayama K."/>
        </authorList>
    </citation>
    <scope>NUCLEOTIDE SEQUENCE</scope>
</reference>
<sequence length="327" mass="37700">MGSSWFNNDVNVLRQSPVLNDLKVGKAPEVHSLANKRSNDVKRIRYKQAHEAARKDVERAFGVLKKKWAIVRTPARSRSLKRITHLMYTCIILHNMIRKEKGKAISPDFYPEEQHREDDPEYEAKVIITSVVEDEELFSKLCNEDVVRVCLLLVLDVIIMGSLLEDQVNYRLMRLVENIDARDRFPVGFTKKEIASAAAATQSYWLLKKAFLDYNRTGVPDGQPKLLLSLIRNYPMCYSTYMLVVAFYLMSNAVNMILFLVPAIGRYIETSNSRISSLLAWWTQNNAGAIAAIWAPFIMEHMQQRELEANASEEAREREWQQKLDSL</sequence>
<accession>A0ABQ4ZX30</accession>
<evidence type="ECO:0000313" key="2">
    <source>
        <dbReference type="EMBL" id="GJS94860.1"/>
    </source>
</evidence>